<dbReference type="SUPFAM" id="SSF55874">
    <property type="entry name" value="ATPase domain of HSP90 chaperone/DNA topoisomerase II/histidine kinase"/>
    <property type="match status" value="1"/>
</dbReference>
<evidence type="ECO:0000313" key="5">
    <source>
        <dbReference type="Proteomes" id="UP000641386"/>
    </source>
</evidence>
<dbReference type="InterPro" id="IPR047718">
    <property type="entry name" value="RsbA-like_anti_sig"/>
</dbReference>
<reference evidence="4" key="2">
    <citation type="submission" date="2020-09" db="EMBL/GenBank/DDBJ databases">
        <authorList>
            <person name="Sun Q."/>
            <person name="Ohkuma M."/>
        </authorList>
    </citation>
    <scope>NUCLEOTIDE SEQUENCE</scope>
    <source>
        <strain evidence="4">JCM 3302</strain>
    </source>
</reference>
<evidence type="ECO:0000259" key="2">
    <source>
        <dbReference type="Pfam" id="PF13581"/>
    </source>
</evidence>
<dbReference type="InterPro" id="IPR036890">
    <property type="entry name" value="HATPase_C_sf"/>
</dbReference>
<name>A0A919AAG1_9ACTN</name>
<protein>
    <submittedName>
        <fullName evidence="4">Anti-sigma regulatory factor</fullName>
    </submittedName>
</protein>
<dbReference type="AlphaFoldDB" id="A0A919AAG1"/>
<dbReference type="GO" id="GO:0004674">
    <property type="term" value="F:protein serine/threonine kinase activity"/>
    <property type="evidence" value="ECO:0007669"/>
    <property type="project" value="UniProtKB-KW"/>
</dbReference>
<evidence type="ECO:0000313" key="4">
    <source>
        <dbReference type="EMBL" id="GHE94425.1"/>
    </source>
</evidence>
<dbReference type="Pfam" id="PF14417">
    <property type="entry name" value="MEDS"/>
    <property type="match status" value="1"/>
</dbReference>
<evidence type="ECO:0000259" key="3">
    <source>
        <dbReference type="Pfam" id="PF14417"/>
    </source>
</evidence>
<dbReference type="RefSeq" id="WP_189904943.1">
    <property type="nucleotide sequence ID" value="NZ_BNBC01000032.1"/>
</dbReference>
<keyword evidence="5" id="KW-1185">Reference proteome</keyword>
<proteinExistence type="predicted"/>
<sequence>MTATAPGPQEFVHPALFYSGKQQYVTGTVPFVLEGLAKEEPVAVAAPPDRLQLIKDQLGDQARRVHFVDMTQAGRNPGRIIPGVLRQFADAHTGGRVRIIGEPIWPGRSAVEYPACVQHEALINEAFTGRAVTILCPYDVDGLDQGVLRDAWATHPVVVAEGSETASAAYSPEAVVARYNQALPVPPAAQATSFEGSGQLTAVREFAVREGERLGLEGARLQDLQLAVAELTTNSVVHGAGDGTLRIWAEDKQVVCEVQDAGRLTDPLAGRRPPAPERPGGRGLLLVNHVADLVRIHIGEAGTTIRFYIGR</sequence>
<dbReference type="PANTHER" id="PTHR35526">
    <property type="entry name" value="ANTI-SIGMA-F FACTOR RSBW-RELATED"/>
    <property type="match status" value="1"/>
</dbReference>
<dbReference type="Proteomes" id="UP000641386">
    <property type="component" value="Unassembled WGS sequence"/>
</dbReference>
<dbReference type="InterPro" id="IPR050267">
    <property type="entry name" value="Anti-sigma-factor_SerPK"/>
</dbReference>
<evidence type="ECO:0000256" key="1">
    <source>
        <dbReference type="ARBA" id="ARBA00022527"/>
    </source>
</evidence>
<feature type="domain" description="Histidine kinase/HSP90-like ATPase" evidence="2">
    <location>
        <begin position="199"/>
        <end position="308"/>
    </location>
</feature>
<dbReference type="InterPro" id="IPR025847">
    <property type="entry name" value="MEDS_domain"/>
</dbReference>
<comment type="caution">
    <text evidence="4">The sequence shown here is derived from an EMBL/GenBank/DDBJ whole genome shotgun (WGS) entry which is preliminary data.</text>
</comment>
<dbReference type="PANTHER" id="PTHR35526:SF3">
    <property type="entry name" value="ANTI-SIGMA-F FACTOR RSBW"/>
    <property type="match status" value="1"/>
</dbReference>
<reference evidence="4" key="1">
    <citation type="journal article" date="2014" name="Int. J. Syst. Evol. Microbiol.">
        <title>Complete genome sequence of Corynebacterium casei LMG S-19264T (=DSM 44701T), isolated from a smear-ripened cheese.</title>
        <authorList>
            <consortium name="US DOE Joint Genome Institute (JGI-PGF)"/>
            <person name="Walter F."/>
            <person name="Albersmeier A."/>
            <person name="Kalinowski J."/>
            <person name="Ruckert C."/>
        </authorList>
    </citation>
    <scope>NUCLEOTIDE SEQUENCE</scope>
    <source>
        <strain evidence="4">JCM 3302</strain>
    </source>
</reference>
<dbReference type="Gene3D" id="3.30.565.10">
    <property type="entry name" value="Histidine kinase-like ATPase, C-terminal domain"/>
    <property type="match status" value="1"/>
</dbReference>
<dbReference type="NCBIfam" id="NF041045">
    <property type="entry name" value="RsbA_anti_sig"/>
    <property type="match status" value="1"/>
</dbReference>
<dbReference type="InterPro" id="IPR003594">
    <property type="entry name" value="HATPase_dom"/>
</dbReference>
<organism evidence="4 5">
    <name type="scientific">Streptomyces spiralis</name>
    <dbReference type="NCBI Taxonomy" id="66376"/>
    <lineage>
        <taxon>Bacteria</taxon>
        <taxon>Bacillati</taxon>
        <taxon>Actinomycetota</taxon>
        <taxon>Actinomycetes</taxon>
        <taxon>Kitasatosporales</taxon>
        <taxon>Streptomycetaceae</taxon>
        <taxon>Streptomyces</taxon>
    </lineage>
</organism>
<feature type="domain" description="MEDS" evidence="3">
    <location>
        <begin position="13"/>
        <end position="156"/>
    </location>
</feature>
<dbReference type="EMBL" id="BNBC01000032">
    <property type="protein sequence ID" value="GHE94425.1"/>
    <property type="molecule type" value="Genomic_DNA"/>
</dbReference>
<gene>
    <name evidence="4" type="ORF">GCM10014715_58410</name>
</gene>
<keyword evidence="1" id="KW-0418">Kinase</keyword>
<dbReference type="Pfam" id="PF13581">
    <property type="entry name" value="HATPase_c_2"/>
    <property type="match status" value="1"/>
</dbReference>
<accession>A0A919AAG1</accession>
<keyword evidence="1" id="KW-0723">Serine/threonine-protein kinase</keyword>
<dbReference type="CDD" id="cd16936">
    <property type="entry name" value="HATPase_RsbW-like"/>
    <property type="match status" value="1"/>
</dbReference>
<keyword evidence="1" id="KW-0808">Transferase</keyword>